<feature type="region of interest" description="Disordered" evidence="1">
    <location>
        <begin position="69"/>
        <end position="90"/>
    </location>
</feature>
<protein>
    <recommendedName>
        <fullName evidence="4">Lipoprotein</fullName>
    </recommendedName>
</protein>
<comment type="caution">
    <text evidence="2">The sequence shown here is derived from an EMBL/GenBank/DDBJ whole genome shotgun (WGS) entry which is preliminary data.</text>
</comment>
<evidence type="ECO:0000313" key="2">
    <source>
        <dbReference type="EMBL" id="GAA4310586.1"/>
    </source>
</evidence>
<evidence type="ECO:0000313" key="3">
    <source>
        <dbReference type="Proteomes" id="UP001500582"/>
    </source>
</evidence>
<organism evidence="2 3">
    <name type="scientific">Mucilaginibacter gynuensis</name>
    <dbReference type="NCBI Taxonomy" id="1302236"/>
    <lineage>
        <taxon>Bacteria</taxon>
        <taxon>Pseudomonadati</taxon>
        <taxon>Bacteroidota</taxon>
        <taxon>Sphingobacteriia</taxon>
        <taxon>Sphingobacteriales</taxon>
        <taxon>Sphingobacteriaceae</taxon>
        <taxon>Mucilaginibacter</taxon>
    </lineage>
</organism>
<dbReference type="EMBL" id="BAABFT010000001">
    <property type="protein sequence ID" value="GAA4310586.1"/>
    <property type="molecule type" value="Genomic_DNA"/>
</dbReference>
<sequence length="196" mass="20827">MMLVAISLAGACKKDENGAGKGGVAINNENSAKGLFSKMNNLWKVTLRPTLAKTPQLYTNTILNGTSGTATVNGEYSTTRSSSSSSTRSSSTVDVTVTFKDFEADGLTINGTLRFFDYSNSRTACSSSGCASSNHTDLDYQSKNSSGGSLGPVSVQFEYSGQNYKDAVTMDINKYDNAHWAIIIINSAGETINTSY</sequence>
<feature type="compositionally biased region" description="Low complexity" evidence="1">
    <location>
        <begin position="77"/>
        <end position="90"/>
    </location>
</feature>
<name>A0ABP8FTF8_9SPHI</name>
<evidence type="ECO:0000256" key="1">
    <source>
        <dbReference type="SAM" id="MobiDB-lite"/>
    </source>
</evidence>
<accession>A0ABP8FTF8</accession>
<proteinExistence type="predicted"/>
<dbReference type="Proteomes" id="UP001500582">
    <property type="component" value="Unassembled WGS sequence"/>
</dbReference>
<reference evidence="3" key="1">
    <citation type="journal article" date="2019" name="Int. J. Syst. Evol. Microbiol.">
        <title>The Global Catalogue of Microorganisms (GCM) 10K type strain sequencing project: providing services to taxonomists for standard genome sequencing and annotation.</title>
        <authorList>
            <consortium name="The Broad Institute Genomics Platform"/>
            <consortium name="The Broad Institute Genome Sequencing Center for Infectious Disease"/>
            <person name="Wu L."/>
            <person name="Ma J."/>
        </authorList>
    </citation>
    <scope>NUCLEOTIDE SEQUENCE [LARGE SCALE GENOMIC DNA]</scope>
    <source>
        <strain evidence="3">JCM 17705</strain>
    </source>
</reference>
<evidence type="ECO:0008006" key="4">
    <source>
        <dbReference type="Google" id="ProtNLM"/>
    </source>
</evidence>
<keyword evidence="3" id="KW-1185">Reference proteome</keyword>
<gene>
    <name evidence="2" type="ORF">GCM10023149_05320</name>
</gene>